<evidence type="ECO:0000259" key="1">
    <source>
        <dbReference type="Pfam" id="PF10091"/>
    </source>
</evidence>
<reference evidence="3" key="1">
    <citation type="submission" date="2016-10" db="EMBL/GenBank/DDBJ databases">
        <authorList>
            <person name="Varghese N."/>
            <person name="Submissions S."/>
        </authorList>
    </citation>
    <scope>NUCLEOTIDE SEQUENCE [LARGE SCALE GENOMIC DNA]</scope>
    <source>
        <strain evidence="3">DSM 19326</strain>
    </source>
</reference>
<evidence type="ECO:0000313" key="3">
    <source>
        <dbReference type="Proteomes" id="UP000198555"/>
    </source>
</evidence>
<dbReference type="EMBL" id="FNWX01000024">
    <property type="protein sequence ID" value="SEH73633.1"/>
    <property type="molecule type" value="Genomic_DNA"/>
</dbReference>
<dbReference type="InterPro" id="IPR019282">
    <property type="entry name" value="Glycoamylase-like_cons_dom"/>
</dbReference>
<evidence type="ECO:0000313" key="2">
    <source>
        <dbReference type="EMBL" id="SEH73633.1"/>
    </source>
</evidence>
<keyword evidence="3" id="KW-1185">Reference proteome</keyword>
<sequence length="474" mass="52997">MNFKLILNTISTAATLFLCGSCSNSDTLDSPNNIEIPSNPPIPDNPENNFSDSQIIEMTQKDVLKYFWDYAQTNSKLARERYHTDNPGQDANVVTTGGSGFGLMTILVGIKNGYISQTDAVSRLTIALDFLKTANRFHGAWPHWINGTSGNVIPFGEKDNGGDLVETAFLAQGLICVREYFQNSTNSTELALAQKADELWKGIEWNWYTKNPAAPNKLTWHWSPNYEWQLNHQLQGYDETLITYVLAAASPTYSISKSVYQNGWARNGAIKSSSSQYGIPLVVNHNGATGTVGPMFWAHYSFLGLDPRGLTDDYVNYGDATTNHAKIMYEYCVRNPKSWQGYNSKSWGLTASYSRNPSTGGDDYVAHQPNKDLGIISPTAAISDLPYTPTESMNFLRFLYNENYSKYIGVAGPYDAYSIQYNWVTPRYLAIDQGTIAPMIENHKNQFLWNLFMNAPDVRQGLIKLGFHSSTHGF</sequence>
<dbReference type="RefSeq" id="WP_089770277.1">
    <property type="nucleotide sequence ID" value="NZ_DAMACK010000008.1"/>
</dbReference>
<proteinExistence type="predicted"/>
<organism evidence="2 3">
    <name type="scientific">Epilithonimonas hominis</name>
    <dbReference type="NCBI Taxonomy" id="420404"/>
    <lineage>
        <taxon>Bacteria</taxon>
        <taxon>Pseudomonadati</taxon>
        <taxon>Bacteroidota</taxon>
        <taxon>Flavobacteriia</taxon>
        <taxon>Flavobacteriales</taxon>
        <taxon>Weeksellaceae</taxon>
        <taxon>Chryseobacterium group</taxon>
        <taxon>Epilithonimonas</taxon>
    </lineage>
</organism>
<dbReference type="InterPro" id="IPR016883">
    <property type="entry name" value="UCP028431"/>
</dbReference>
<protein>
    <recommendedName>
        <fullName evidence="1">Glycoamylase-like domain-containing protein</fullName>
    </recommendedName>
</protein>
<gene>
    <name evidence="2" type="ORF">SAMN05421793_12435</name>
</gene>
<dbReference type="PIRSF" id="PIRSF028431">
    <property type="entry name" value="UCP028431"/>
    <property type="match status" value="1"/>
</dbReference>
<accession>A0A1H6KP62</accession>
<dbReference type="Pfam" id="PF10091">
    <property type="entry name" value="Glycoamylase"/>
    <property type="match status" value="1"/>
</dbReference>
<dbReference type="Proteomes" id="UP000198555">
    <property type="component" value="Unassembled WGS sequence"/>
</dbReference>
<dbReference type="STRING" id="420404.SAMN05421793_12435"/>
<dbReference type="AlphaFoldDB" id="A0A1H6KP62"/>
<feature type="domain" description="Glycoamylase-like" evidence="1">
    <location>
        <begin position="231"/>
        <end position="455"/>
    </location>
</feature>
<dbReference type="Gene3D" id="1.50.10.140">
    <property type="match status" value="1"/>
</dbReference>
<name>A0A1H6KP62_9FLAO</name>